<dbReference type="GO" id="GO:0016757">
    <property type="term" value="F:glycosyltransferase activity"/>
    <property type="evidence" value="ECO:0007669"/>
    <property type="project" value="TreeGrafter"/>
</dbReference>
<dbReference type="AlphaFoldDB" id="A0A5C6MAS0"/>
<dbReference type="Proteomes" id="UP000321083">
    <property type="component" value="Unassembled WGS sequence"/>
</dbReference>
<proteinExistence type="predicted"/>
<accession>A0A5C6MAS0</accession>
<evidence type="ECO:0000313" key="2">
    <source>
        <dbReference type="Proteomes" id="UP000321083"/>
    </source>
</evidence>
<evidence type="ECO:0000313" key="1">
    <source>
        <dbReference type="EMBL" id="TWW10064.1"/>
    </source>
</evidence>
<comment type="caution">
    <text evidence="1">The sequence shown here is derived from an EMBL/GenBank/DDBJ whole genome shotgun (WGS) entry which is preliminary data.</text>
</comment>
<sequence>MELVRQVMIQSENKTMAIGRGLRICHLATTRLGGAGIAASRLHDALFRQAVASTFLTEDRGARGDLGYAALPPETRTWFQRLRSRLGMASSDRQRWTRQLESLDRNGVFASGPGGRDDLLHDLHVQQADILNLHWVAGFLPWSVFFRQVRQPLVWTLHDMQPFKGIFHYSVDRDRAGAAARQLGERVRLWKRQVLADVARQKLTIVTPSRWLGQQSQASEVLGRFPHRVIPYGLNTDVFRPWPRAIARQLFGLPQDCRLVLVVAERLDDYRKGLDLAAAALETSGLLPGWEVVAAGAGSMRFAGRTVHAMGSVPDPRLMALLFSAVDLVLVPSREDNLPNVILESLCCGTPVVVTQGGGCPEPVIEGRDGVVSRSLDVRGLKDAVAEAADIAFDREVISAAAAARYDQSVAAFAYLQLYGSLVGDL</sequence>
<dbReference type="Gene3D" id="3.40.50.2000">
    <property type="entry name" value="Glycogen Phosphorylase B"/>
    <property type="match status" value="2"/>
</dbReference>
<protein>
    <submittedName>
        <fullName evidence="1">Glycosyl transferase family 1</fullName>
    </submittedName>
</protein>
<organism evidence="1 2">
    <name type="scientific">Planctomyces bekefii</name>
    <dbReference type="NCBI Taxonomy" id="1653850"/>
    <lineage>
        <taxon>Bacteria</taxon>
        <taxon>Pseudomonadati</taxon>
        <taxon>Planctomycetota</taxon>
        <taxon>Planctomycetia</taxon>
        <taxon>Planctomycetales</taxon>
        <taxon>Planctomycetaceae</taxon>
        <taxon>Planctomyces</taxon>
    </lineage>
</organism>
<dbReference type="Pfam" id="PF13692">
    <property type="entry name" value="Glyco_trans_1_4"/>
    <property type="match status" value="1"/>
</dbReference>
<dbReference type="PANTHER" id="PTHR12526">
    <property type="entry name" value="GLYCOSYLTRANSFERASE"/>
    <property type="match status" value="1"/>
</dbReference>
<dbReference type="SUPFAM" id="SSF53756">
    <property type="entry name" value="UDP-Glycosyltransferase/glycogen phosphorylase"/>
    <property type="match status" value="1"/>
</dbReference>
<dbReference type="EMBL" id="SRHE01000118">
    <property type="protein sequence ID" value="TWW10064.1"/>
    <property type="molecule type" value="Genomic_DNA"/>
</dbReference>
<gene>
    <name evidence="1" type="ORF">E3A20_08130</name>
</gene>
<name>A0A5C6MAS0_9PLAN</name>
<dbReference type="PANTHER" id="PTHR12526:SF635">
    <property type="entry name" value="GLYCOSYL TRANSFERASE GROUP 1"/>
    <property type="match status" value="1"/>
</dbReference>
<keyword evidence="1" id="KW-0808">Transferase</keyword>
<reference evidence="1 2" key="2">
    <citation type="submission" date="2019-08" db="EMBL/GenBank/DDBJ databases">
        <authorList>
            <person name="Henke P."/>
        </authorList>
    </citation>
    <scope>NUCLEOTIDE SEQUENCE [LARGE SCALE GENOMIC DNA]</scope>
    <source>
        <strain evidence="1">Phe10_nw2017</strain>
    </source>
</reference>
<reference evidence="1 2" key="1">
    <citation type="submission" date="2019-08" db="EMBL/GenBank/DDBJ databases">
        <title>100 year-old enigma solved: identification of Planctomyces bekefii, the type genus and species of the phylum Planctomycetes.</title>
        <authorList>
            <person name="Svetlana D.N."/>
            <person name="Overmann J."/>
        </authorList>
    </citation>
    <scope>NUCLEOTIDE SEQUENCE [LARGE SCALE GENOMIC DNA]</scope>
    <source>
        <strain evidence="1">Phe10_nw2017</strain>
    </source>
</reference>
<keyword evidence="2" id="KW-1185">Reference proteome</keyword>